<feature type="domain" description="Tautomerase cis-CaaD-like" evidence="1">
    <location>
        <begin position="1"/>
        <end position="106"/>
    </location>
</feature>
<dbReference type="Proteomes" id="UP000295493">
    <property type="component" value="Unassembled WGS sequence"/>
</dbReference>
<comment type="caution">
    <text evidence="2">The sequence shown here is derived from an EMBL/GenBank/DDBJ whole genome shotgun (WGS) entry which is preliminary data.</text>
</comment>
<dbReference type="OrthoDB" id="9803586at2"/>
<accession>A0A4R6FP26</accession>
<keyword evidence="2" id="KW-0670">Pyruvate</keyword>
<dbReference type="SUPFAM" id="SSF55331">
    <property type="entry name" value="Tautomerase/MIF"/>
    <property type="match status" value="1"/>
</dbReference>
<gene>
    <name evidence="2" type="ORF">EV664_1056</name>
</gene>
<dbReference type="InterPro" id="IPR014347">
    <property type="entry name" value="Tautomerase/MIF_sf"/>
</dbReference>
<dbReference type="InterPro" id="IPR028116">
    <property type="entry name" value="Cis-CaaD-like"/>
</dbReference>
<keyword evidence="3" id="KW-1185">Reference proteome</keyword>
<protein>
    <submittedName>
        <fullName evidence="2">Phenylpyruvate tautomerase PptA (4-oxalocrotonate tautomerase family)</fullName>
    </submittedName>
</protein>
<sequence length="142" mass="15036">MPKLIIHSPAGTFDAADRQRVAGALTALGLECEGLPPSPLVRSTVWTYFADYAADSVFMGDEAARLPVVTLQVYALAGGLDAHGKRRLIEGATAILDRRPDGTALAPVYIVIHEVAEENWGIFGEQADLAALRASPLDAPAI</sequence>
<dbReference type="AlphaFoldDB" id="A0A4R6FP26"/>
<evidence type="ECO:0000259" key="1">
    <source>
        <dbReference type="Pfam" id="PF14832"/>
    </source>
</evidence>
<dbReference type="RefSeq" id="WP_133495373.1">
    <property type="nucleotide sequence ID" value="NZ_BMLU01000005.1"/>
</dbReference>
<name>A0A4R6FP26_9SPHN</name>
<dbReference type="EMBL" id="SNWD01000005">
    <property type="protein sequence ID" value="TDN82810.1"/>
    <property type="molecule type" value="Genomic_DNA"/>
</dbReference>
<proteinExistence type="predicted"/>
<reference evidence="2 3" key="1">
    <citation type="submission" date="2019-03" db="EMBL/GenBank/DDBJ databases">
        <title>Genomic Encyclopedia of Type Strains, Phase IV (KMG-IV): sequencing the most valuable type-strain genomes for metagenomic binning, comparative biology and taxonomic classification.</title>
        <authorList>
            <person name="Goeker M."/>
        </authorList>
    </citation>
    <scope>NUCLEOTIDE SEQUENCE [LARGE SCALE GENOMIC DNA]</scope>
    <source>
        <strain evidence="2 3">DSM 25059</strain>
    </source>
</reference>
<evidence type="ECO:0000313" key="3">
    <source>
        <dbReference type="Proteomes" id="UP000295493"/>
    </source>
</evidence>
<organism evidence="2 3">
    <name type="scientific">Stakelama pacifica</name>
    <dbReference type="NCBI Taxonomy" id="517720"/>
    <lineage>
        <taxon>Bacteria</taxon>
        <taxon>Pseudomonadati</taxon>
        <taxon>Pseudomonadota</taxon>
        <taxon>Alphaproteobacteria</taxon>
        <taxon>Sphingomonadales</taxon>
        <taxon>Sphingomonadaceae</taxon>
        <taxon>Stakelama</taxon>
    </lineage>
</organism>
<dbReference type="Pfam" id="PF14832">
    <property type="entry name" value="Tautomerase_3"/>
    <property type="match status" value="1"/>
</dbReference>
<dbReference type="Gene3D" id="3.30.429.10">
    <property type="entry name" value="Macrophage Migration Inhibitory Factor"/>
    <property type="match status" value="1"/>
</dbReference>
<evidence type="ECO:0000313" key="2">
    <source>
        <dbReference type="EMBL" id="TDN82810.1"/>
    </source>
</evidence>